<dbReference type="PANTHER" id="PTHR23130">
    <property type="entry name" value="CYTOCHROME B561 AND DOMON DOMAIN-CONTAINING PROTEIN"/>
    <property type="match status" value="1"/>
</dbReference>
<dbReference type="Proteomes" id="UP000036987">
    <property type="component" value="Unassembled WGS sequence"/>
</dbReference>
<dbReference type="InterPro" id="IPR045265">
    <property type="entry name" value="AIR12_DOMON"/>
</dbReference>
<dbReference type="Pfam" id="PF04526">
    <property type="entry name" value="DUF568"/>
    <property type="match status" value="1"/>
</dbReference>
<evidence type="ECO:0000256" key="2">
    <source>
        <dbReference type="ARBA" id="ARBA00022448"/>
    </source>
</evidence>
<gene>
    <name evidence="7" type="ORF">ZOSMA_56G00580</name>
</gene>
<evidence type="ECO:0000256" key="4">
    <source>
        <dbReference type="ARBA" id="ARBA00023136"/>
    </source>
</evidence>
<feature type="chain" id="PRO_5005527456" description="DOMON domain-containing protein" evidence="5">
    <location>
        <begin position="21"/>
        <end position="207"/>
    </location>
</feature>
<dbReference type="PROSITE" id="PS50836">
    <property type="entry name" value="DOMON"/>
    <property type="match status" value="1"/>
</dbReference>
<dbReference type="AlphaFoldDB" id="A0A0K9NXQ1"/>
<dbReference type="STRING" id="29655.A0A0K9NXQ1"/>
<feature type="signal peptide" evidence="5">
    <location>
        <begin position="1"/>
        <end position="20"/>
    </location>
</feature>
<keyword evidence="4" id="KW-0472">Membrane</keyword>
<evidence type="ECO:0000313" key="7">
    <source>
        <dbReference type="EMBL" id="KMZ60827.1"/>
    </source>
</evidence>
<comment type="subcellular location">
    <subcellularLocation>
        <location evidence="1">Membrane</location>
    </subcellularLocation>
</comment>
<keyword evidence="2" id="KW-0813">Transport</keyword>
<accession>A0A0K9NXQ1</accession>
<comment type="caution">
    <text evidence="7">The sequence shown here is derived from an EMBL/GenBank/DDBJ whole genome shotgun (WGS) entry which is preliminary data.</text>
</comment>
<dbReference type="PANTHER" id="PTHR23130:SF192">
    <property type="entry name" value="OS09G0501100 PROTEIN"/>
    <property type="match status" value="1"/>
</dbReference>
<keyword evidence="3 5" id="KW-0732">Signal</keyword>
<protein>
    <recommendedName>
        <fullName evidence="6">DOMON domain-containing protein</fullName>
    </recommendedName>
</protein>
<dbReference type="CDD" id="cd09629">
    <property type="entry name" value="DOMON_CIL1_like"/>
    <property type="match status" value="1"/>
</dbReference>
<dbReference type="InterPro" id="IPR005018">
    <property type="entry name" value="DOMON_domain"/>
</dbReference>
<sequence>MASYLNFALLFAVFSVGCSARSLMMTEKFCKTQSLQTNLTFNTCVDLPTLGATLHWNYDSMTGDLDLAFTASNPGGWIAWGINPTGLRMLGTQAMVAVFDSSSMVVTPYTYNISSYSSVIPGPISFPYSNLTAVVDDFRTAIFAHMMLTPETTTVNTVWQVGPMNGTRTIAMHSMDYDNLNSVLKLDLIQPDVGSPAPAPSPSPMAM</sequence>
<evidence type="ECO:0000259" key="6">
    <source>
        <dbReference type="PROSITE" id="PS50836"/>
    </source>
</evidence>
<organism evidence="7 8">
    <name type="scientific">Zostera marina</name>
    <name type="common">Eelgrass</name>
    <dbReference type="NCBI Taxonomy" id="29655"/>
    <lineage>
        <taxon>Eukaryota</taxon>
        <taxon>Viridiplantae</taxon>
        <taxon>Streptophyta</taxon>
        <taxon>Embryophyta</taxon>
        <taxon>Tracheophyta</taxon>
        <taxon>Spermatophyta</taxon>
        <taxon>Magnoliopsida</taxon>
        <taxon>Liliopsida</taxon>
        <taxon>Zosteraceae</taxon>
        <taxon>Zostera</taxon>
    </lineage>
</organism>
<evidence type="ECO:0000313" key="8">
    <source>
        <dbReference type="Proteomes" id="UP000036987"/>
    </source>
</evidence>
<reference evidence="8" key="1">
    <citation type="journal article" date="2016" name="Nature">
        <title>The genome of the seagrass Zostera marina reveals angiosperm adaptation to the sea.</title>
        <authorList>
            <person name="Olsen J.L."/>
            <person name="Rouze P."/>
            <person name="Verhelst B."/>
            <person name="Lin Y.-C."/>
            <person name="Bayer T."/>
            <person name="Collen J."/>
            <person name="Dattolo E."/>
            <person name="De Paoli E."/>
            <person name="Dittami S."/>
            <person name="Maumus F."/>
            <person name="Michel G."/>
            <person name="Kersting A."/>
            <person name="Lauritano C."/>
            <person name="Lohaus R."/>
            <person name="Toepel M."/>
            <person name="Tonon T."/>
            <person name="Vanneste K."/>
            <person name="Amirebrahimi M."/>
            <person name="Brakel J."/>
            <person name="Bostroem C."/>
            <person name="Chovatia M."/>
            <person name="Grimwood J."/>
            <person name="Jenkins J.W."/>
            <person name="Jueterbock A."/>
            <person name="Mraz A."/>
            <person name="Stam W.T."/>
            <person name="Tice H."/>
            <person name="Bornberg-Bauer E."/>
            <person name="Green P.J."/>
            <person name="Pearson G.A."/>
            <person name="Procaccini G."/>
            <person name="Duarte C.M."/>
            <person name="Schmutz J."/>
            <person name="Reusch T.B.H."/>
            <person name="Van de Peer Y."/>
        </authorList>
    </citation>
    <scope>NUCLEOTIDE SEQUENCE [LARGE SCALE GENOMIC DNA]</scope>
    <source>
        <strain evidence="8">cv. Finnish</strain>
    </source>
</reference>
<dbReference type="OMA" id="VNAGIWI"/>
<evidence type="ECO:0000256" key="3">
    <source>
        <dbReference type="ARBA" id="ARBA00022729"/>
    </source>
</evidence>
<feature type="domain" description="DOMON" evidence="6">
    <location>
        <begin position="50"/>
        <end position="162"/>
    </location>
</feature>
<dbReference type="EMBL" id="LFYR01001565">
    <property type="protein sequence ID" value="KMZ60827.1"/>
    <property type="molecule type" value="Genomic_DNA"/>
</dbReference>
<dbReference type="GO" id="GO:0016020">
    <property type="term" value="C:membrane"/>
    <property type="evidence" value="ECO:0007669"/>
    <property type="project" value="UniProtKB-SubCell"/>
</dbReference>
<proteinExistence type="predicted"/>
<evidence type="ECO:0000256" key="5">
    <source>
        <dbReference type="SAM" id="SignalP"/>
    </source>
</evidence>
<evidence type="ECO:0000256" key="1">
    <source>
        <dbReference type="ARBA" id="ARBA00004370"/>
    </source>
</evidence>
<name>A0A0K9NXQ1_ZOSMR</name>
<dbReference type="OrthoDB" id="19261at2759"/>
<keyword evidence="8" id="KW-1185">Reference proteome</keyword>